<feature type="domain" description="GFO/IDH/MocA-like oxidoreductase" evidence="7">
    <location>
        <begin position="148"/>
        <end position="261"/>
    </location>
</feature>
<dbReference type="Gene3D" id="3.30.360.10">
    <property type="entry name" value="Dihydrodipicolinate Reductase, domain 2"/>
    <property type="match status" value="1"/>
</dbReference>
<feature type="domain" description="Gfo/Idh/MocA-like oxidoreductase N-terminal" evidence="6">
    <location>
        <begin position="9"/>
        <end position="136"/>
    </location>
</feature>
<evidence type="ECO:0000313" key="9">
    <source>
        <dbReference type="Proteomes" id="UP000799779"/>
    </source>
</evidence>
<dbReference type="OrthoDB" id="2129491at2759"/>
<name>A0A6A5X2R2_9PLEO</name>
<dbReference type="EMBL" id="ML977560">
    <property type="protein sequence ID" value="KAF2006236.1"/>
    <property type="molecule type" value="Genomic_DNA"/>
</dbReference>
<reference evidence="8" key="1">
    <citation type="journal article" date="2020" name="Stud. Mycol.">
        <title>101 Dothideomycetes genomes: a test case for predicting lifestyles and emergence of pathogens.</title>
        <authorList>
            <person name="Haridas S."/>
            <person name="Albert R."/>
            <person name="Binder M."/>
            <person name="Bloem J."/>
            <person name="Labutti K."/>
            <person name="Salamov A."/>
            <person name="Andreopoulos B."/>
            <person name="Baker S."/>
            <person name="Barry K."/>
            <person name="Bills G."/>
            <person name="Bluhm B."/>
            <person name="Cannon C."/>
            <person name="Castanera R."/>
            <person name="Culley D."/>
            <person name="Daum C."/>
            <person name="Ezra D."/>
            <person name="Gonzalez J."/>
            <person name="Henrissat B."/>
            <person name="Kuo A."/>
            <person name="Liang C."/>
            <person name="Lipzen A."/>
            <person name="Lutzoni F."/>
            <person name="Magnuson J."/>
            <person name="Mondo S."/>
            <person name="Nolan M."/>
            <person name="Ohm R."/>
            <person name="Pangilinan J."/>
            <person name="Park H.-J."/>
            <person name="Ramirez L."/>
            <person name="Alfaro M."/>
            <person name="Sun H."/>
            <person name="Tritt A."/>
            <person name="Yoshinaga Y."/>
            <person name="Zwiers L.-H."/>
            <person name="Turgeon B."/>
            <person name="Goodwin S."/>
            <person name="Spatafora J."/>
            <person name="Crous P."/>
            <person name="Grigoriev I."/>
        </authorList>
    </citation>
    <scope>NUCLEOTIDE SEQUENCE</scope>
    <source>
        <strain evidence="8">CBS 123094</strain>
    </source>
</reference>
<dbReference type="PANTHER" id="PTHR22604">
    <property type="entry name" value="OXIDOREDUCTASES"/>
    <property type="match status" value="1"/>
</dbReference>
<keyword evidence="2" id="KW-0560">Oxidoreductase</keyword>
<evidence type="ECO:0000256" key="4">
    <source>
        <dbReference type="ARBA" id="ARBA00042988"/>
    </source>
</evidence>
<dbReference type="GO" id="GO:0047837">
    <property type="term" value="F:D-xylose 1-dehydrogenase (NADP+) activity"/>
    <property type="evidence" value="ECO:0007669"/>
    <property type="project" value="UniProtKB-EC"/>
</dbReference>
<gene>
    <name evidence="8" type="ORF">P154DRAFT_570302</name>
</gene>
<evidence type="ECO:0000259" key="7">
    <source>
        <dbReference type="Pfam" id="PF22725"/>
    </source>
</evidence>
<dbReference type="Gene3D" id="3.40.50.720">
    <property type="entry name" value="NAD(P)-binding Rossmann-like Domain"/>
    <property type="match status" value="1"/>
</dbReference>
<evidence type="ECO:0000256" key="2">
    <source>
        <dbReference type="ARBA" id="ARBA00023002"/>
    </source>
</evidence>
<dbReference type="InterPro" id="IPR000683">
    <property type="entry name" value="Gfo/Idh/MocA-like_OxRdtase_N"/>
</dbReference>
<dbReference type="Pfam" id="PF22725">
    <property type="entry name" value="GFO_IDH_MocA_C3"/>
    <property type="match status" value="1"/>
</dbReference>
<evidence type="ECO:0000259" key="6">
    <source>
        <dbReference type="Pfam" id="PF01408"/>
    </source>
</evidence>
<dbReference type="SUPFAM" id="SSF51735">
    <property type="entry name" value="NAD(P)-binding Rossmann-fold domains"/>
    <property type="match status" value="1"/>
</dbReference>
<evidence type="ECO:0000256" key="5">
    <source>
        <dbReference type="ARBA" id="ARBA00049233"/>
    </source>
</evidence>
<evidence type="ECO:0000256" key="1">
    <source>
        <dbReference type="ARBA" id="ARBA00010928"/>
    </source>
</evidence>
<comment type="similarity">
    <text evidence="1">Belongs to the Gfo/Idh/MocA family.</text>
</comment>
<keyword evidence="9" id="KW-1185">Reference proteome</keyword>
<dbReference type="InterPro" id="IPR050984">
    <property type="entry name" value="Gfo/Idh/MocA_domain"/>
</dbReference>
<dbReference type="GO" id="GO:0000166">
    <property type="term" value="F:nucleotide binding"/>
    <property type="evidence" value="ECO:0007669"/>
    <property type="project" value="InterPro"/>
</dbReference>
<dbReference type="EC" id="1.1.1.179" evidence="3"/>
<dbReference type="Pfam" id="PF01408">
    <property type="entry name" value="GFO_IDH_MocA"/>
    <property type="match status" value="1"/>
</dbReference>
<dbReference type="PANTHER" id="PTHR22604:SF115">
    <property type="entry name" value="DIHYDRODIOL DEHYDROGENASE, PUTATIVE (AFU_ORTHOLOGUE AFUA_1G07520)-RELATED"/>
    <property type="match status" value="1"/>
</dbReference>
<organism evidence="8 9">
    <name type="scientific">Amniculicola lignicola CBS 123094</name>
    <dbReference type="NCBI Taxonomy" id="1392246"/>
    <lineage>
        <taxon>Eukaryota</taxon>
        <taxon>Fungi</taxon>
        <taxon>Dikarya</taxon>
        <taxon>Ascomycota</taxon>
        <taxon>Pezizomycotina</taxon>
        <taxon>Dothideomycetes</taxon>
        <taxon>Pleosporomycetidae</taxon>
        <taxon>Pleosporales</taxon>
        <taxon>Amniculicolaceae</taxon>
        <taxon>Amniculicola</taxon>
    </lineage>
</organism>
<sequence length="386" mass="42014">MSSQPFTLKWGILATGGIAKTFTKDLLIDPSTRNVTDIRHEVVAAASSSSTSRAQDFLTDVGAPSSAKAYGSYANLAADKNVDIIYIATPHSHHYQNARLCLEAGKHVLCEKPFTVNAEQTKILIDIARKRKLFLMEAVWTRFFPLAREVMQFVGEGRLGEVKRVWADLSFWNDVEKEFGTGHRMVNLDLAGGALLDLGVYSLTWVFQILYHLQPLPRTPPIVSSTMTKYAPTGCDSQTTVLLTFPSSGAHAIASTSLHISSVPSPSHPSATPAPVRIQGTLGELTIASPIYRPTSYTLIPASNAKRGKLADFEYATKEFEVEGGGHGMFYEADECARCVRDGKGESEVCPLEESLEVMRVMDGVRGAGALVYPGGLESVEFPLEV</sequence>
<dbReference type="SUPFAM" id="SSF55347">
    <property type="entry name" value="Glyceraldehyde-3-phosphate dehydrogenase-like, C-terminal domain"/>
    <property type="match status" value="1"/>
</dbReference>
<dbReference type="AlphaFoldDB" id="A0A6A5X2R2"/>
<protein>
    <recommendedName>
        <fullName evidence="3">D-xylose 1-dehydrogenase (NADP(+), D-xylono-1,5-lactone-forming)</fullName>
        <ecNumber evidence="3">1.1.1.179</ecNumber>
    </recommendedName>
    <alternativeName>
        <fullName evidence="4">D-xylose-NADP dehydrogenase</fullName>
    </alternativeName>
</protein>
<evidence type="ECO:0000256" key="3">
    <source>
        <dbReference type="ARBA" id="ARBA00038984"/>
    </source>
</evidence>
<dbReference type="Proteomes" id="UP000799779">
    <property type="component" value="Unassembled WGS sequence"/>
</dbReference>
<proteinExistence type="inferred from homology"/>
<dbReference type="InterPro" id="IPR036291">
    <property type="entry name" value="NAD(P)-bd_dom_sf"/>
</dbReference>
<dbReference type="InterPro" id="IPR055170">
    <property type="entry name" value="GFO_IDH_MocA-like_dom"/>
</dbReference>
<evidence type="ECO:0000313" key="8">
    <source>
        <dbReference type="EMBL" id="KAF2006236.1"/>
    </source>
</evidence>
<comment type="catalytic activity">
    <reaction evidence="5">
        <text>D-xylose + NADP(+) = D-xylono-1,5-lactone + NADPH + H(+)</text>
        <dbReference type="Rhea" id="RHEA:22000"/>
        <dbReference type="ChEBI" id="CHEBI:15378"/>
        <dbReference type="ChEBI" id="CHEBI:15867"/>
        <dbReference type="ChEBI" id="CHEBI:53455"/>
        <dbReference type="ChEBI" id="CHEBI:57783"/>
        <dbReference type="ChEBI" id="CHEBI:58349"/>
        <dbReference type="EC" id="1.1.1.179"/>
    </reaction>
</comment>
<accession>A0A6A5X2R2</accession>